<reference evidence="6" key="1">
    <citation type="journal article" date="2019" name="Int. J. Syst. Evol. Microbiol.">
        <title>The Global Catalogue of Microorganisms (GCM) 10K type strain sequencing project: providing services to taxonomists for standard genome sequencing and annotation.</title>
        <authorList>
            <consortium name="The Broad Institute Genomics Platform"/>
            <consortium name="The Broad Institute Genome Sequencing Center for Infectious Disease"/>
            <person name="Wu L."/>
            <person name="Ma J."/>
        </authorList>
    </citation>
    <scope>NUCLEOTIDE SEQUENCE [LARGE SCALE GENOMIC DNA]</scope>
    <source>
        <strain evidence="6">CGMCC 4.7466</strain>
    </source>
</reference>
<dbReference type="PROSITE" id="PS50932">
    <property type="entry name" value="HTH_LACI_2"/>
    <property type="match status" value="1"/>
</dbReference>
<dbReference type="Proteomes" id="UP001595818">
    <property type="component" value="Unassembled WGS sequence"/>
</dbReference>
<organism evidence="5 6">
    <name type="scientific">Negadavirga shengliensis</name>
    <dbReference type="NCBI Taxonomy" id="1389218"/>
    <lineage>
        <taxon>Bacteria</taxon>
        <taxon>Pseudomonadati</taxon>
        <taxon>Bacteroidota</taxon>
        <taxon>Cytophagia</taxon>
        <taxon>Cytophagales</taxon>
        <taxon>Cyclobacteriaceae</taxon>
        <taxon>Negadavirga</taxon>
    </lineage>
</organism>
<evidence type="ECO:0000256" key="3">
    <source>
        <dbReference type="ARBA" id="ARBA00023163"/>
    </source>
</evidence>
<dbReference type="SUPFAM" id="SSF47413">
    <property type="entry name" value="lambda repressor-like DNA-binding domains"/>
    <property type="match status" value="1"/>
</dbReference>
<dbReference type="Gene3D" id="3.40.50.2300">
    <property type="match status" value="2"/>
</dbReference>
<keyword evidence="2 5" id="KW-0238">DNA-binding</keyword>
<dbReference type="SUPFAM" id="SSF53822">
    <property type="entry name" value="Periplasmic binding protein-like I"/>
    <property type="match status" value="1"/>
</dbReference>
<dbReference type="PANTHER" id="PTHR30146">
    <property type="entry name" value="LACI-RELATED TRANSCRIPTIONAL REPRESSOR"/>
    <property type="match status" value="1"/>
</dbReference>
<keyword evidence="6" id="KW-1185">Reference proteome</keyword>
<dbReference type="GO" id="GO:0003677">
    <property type="term" value="F:DNA binding"/>
    <property type="evidence" value="ECO:0007669"/>
    <property type="project" value="UniProtKB-KW"/>
</dbReference>
<dbReference type="EMBL" id="JBHSJJ010000006">
    <property type="protein sequence ID" value="MFC4872532.1"/>
    <property type="molecule type" value="Genomic_DNA"/>
</dbReference>
<comment type="caution">
    <text evidence="5">The sequence shown here is derived from an EMBL/GenBank/DDBJ whole genome shotgun (WGS) entry which is preliminary data.</text>
</comment>
<dbReference type="InterPro" id="IPR028082">
    <property type="entry name" value="Peripla_BP_I"/>
</dbReference>
<dbReference type="InterPro" id="IPR001761">
    <property type="entry name" value="Peripla_BP/Lac1_sug-bd_dom"/>
</dbReference>
<dbReference type="CDD" id="cd19977">
    <property type="entry name" value="PBP1_EndR-like"/>
    <property type="match status" value="1"/>
</dbReference>
<dbReference type="Gene3D" id="1.10.260.40">
    <property type="entry name" value="lambda repressor-like DNA-binding domains"/>
    <property type="match status" value="1"/>
</dbReference>
<dbReference type="PROSITE" id="PS00356">
    <property type="entry name" value="HTH_LACI_1"/>
    <property type="match status" value="1"/>
</dbReference>
<evidence type="ECO:0000313" key="5">
    <source>
        <dbReference type="EMBL" id="MFC4872532.1"/>
    </source>
</evidence>
<evidence type="ECO:0000259" key="4">
    <source>
        <dbReference type="PROSITE" id="PS50932"/>
    </source>
</evidence>
<keyword evidence="1" id="KW-0805">Transcription regulation</keyword>
<dbReference type="RefSeq" id="WP_377065001.1">
    <property type="nucleotide sequence ID" value="NZ_JBHSJJ010000006.1"/>
</dbReference>
<dbReference type="CDD" id="cd01392">
    <property type="entry name" value="HTH_LacI"/>
    <property type="match status" value="1"/>
</dbReference>
<protein>
    <submittedName>
        <fullName evidence="5">LacI family DNA-binding transcriptional regulator</fullName>
    </submittedName>
</protein>
<evidence type="ECO:0000256" key="1">
    <source>
        <dbReference type="ARBA" id="ARBA00023015"/>
    </source>
</evidence>
<evidence type="ECO:0000256" key="2">
    <source>
        <dbReference type="ARBA" id="ARBA00023125"/>
    </source>
</evidence>
<gene>
    <name evidence="5" type="ORF">ACFPFU_12605</name>
</gene>
<dbReference type="SMART" id="SM00354">
    <property type="entry name" value="HTH_LACI"/>
    <property type="match status" value="1"/>
</dbReference>
<dbReference type="Pfam" id="PF00356">
    <property type="entry name" value="LacI"/>
    <property type="match status" value="1"/>
</dbReference>
<keyword evidence="3" id="KW-0804">Transcription</keyword>
<name>A0ABV9T213_9BACT</name>
<dbReference type="InterPro" id="IPR000843">
    <property type="entry name" value="HTH_LacI"/>
</dbReference>
<dbReference type="PANTHER" id="PTHR30146:SF109">
    <property type="entry name" value="HTH-TYPE TRANSCRIPTIONAL REGULATOR GALS"/>
    <property type="match status" value="1"/>
</dbReference>
<proteinExistence type="predicted"/>
<feature type="domain" description="HTH lacI-type" evidence="4">
    <location>
        <begin position="5"/>
        <end position="61"/>
    </location>
</feature>
<sequence length="345" mass="38946">MKKKVSLKDIAEIVGVSTATISYVLSKGEENRVSPKMAAKIKKVAKELNYQPNQIAKSLKSGRTFTIGLIVADISNPFFANIARIIEDEAKKRDYTVIFGSSDESEDKSRDLIRFLSNRQVDGFIIAPTEKSIDQIEQLKAQNIPFVLIDRYFPELETSYVVINNYQAAYDAVSRLIDTGHSSIGVISYSQGLFHMRERVRGYKRAVLDHGLNFKKTWMKEVSYANAKKEVEAAIDQLVSKRKEVSALFFATNTLAVHGLKHIDRLKLKVPDDVGVVCFDQGEAFDFYYCPLTYVKQPLVELGTAAVNILIDQISRKNKGYSRTSLEAELIVRDSCTRLEKHMDV</sequence>
<accession>A0ABV9T213</accession>
<dbReference type="Pfam" id="PF00532">
    <property type="entry name" value="Peripla_BP_1"/>
    <property type="match status" value="1"/>
</dbReference>
<evidence type="ECO:0000313" key="6">
    <source>
        <dbReference type="Proteomes" id="UP001595818"/>
    </source>
</evidence>
<dbReference type="InterPro" id="IPR010982">
    <property type="entry name" value="Lambda_DNA-bd_dom_sf"/>
</dbReference>